<dbReference type="Gene3D" id="2.60.40.1630">
    <property type="entry name" value="bacillus anthracis domain"/>
    <property type="match status" value="1"/>
</dbReference>
<dbReference type="InterPro" id="IPR025436">
    <property type="entry name" value="DUF4179"/>
</dbReference>
<keyword evidence="1" id="KW-0812">Transmembrane</keyword>
<evidence type="ECO:0000313" key="4">
    <source>
        <dbReference type="Proteomes" id="UP001152172"/>
    </source>
</evidence>
<proteinExistence type="predicted"/>
<feature type="transmembrane region" description="Helical" evidence="1">
    <location>
        <begin position="47"/>
        <end position="66"/>
    </location>
</feature>
<evidence type="ECO:0000313" key="3">
    <source>
        <dbReference type="EMBL" id="MCZ8534667.1"/>
    </source>
</evidence>
<dbReference type="RefSeq" id="WP_269922791.1">
    <property type="nucleotide sequence ID" value="NZ_JAMKBI010000012.1"/>
</dbReference>
<evidence type="ECO:0000256" key="1">
    <source>
        <dbReference type="SAM" id="Phobius"/>
    </source>
</evidence>
<feature type="domain" description="DUF4179" evidence="2">
    <location>
        <begin position="44"/>
        <end position="131"/>
    </location>
</feature>
<sequence length="327" mass="37144">MSIYKDLNDIKLDISQFQETQLSNLEQKRILKGFKNKIMPIRQKRRWLLASVSVVALALLSLSLAIDKGTIASMPFVGGVVEKYNYPNIENLDFSSYKTAIGETAENELGKLTLNEVMLDDQQVVLSSTFEPADDVKFDYQTHIRPVVKVNGQDYTITTGSQSIELNDSMFTIYNDIDLNQAIETEDIHIQLSYETLGRSMEDSIRIEQPWTFDVQVSQANLLAEKKVFEMKKPITLNNGEQVTIERVVSTPISTTIYYDLSLALSENIYFTIQSEDGVEQRFSTGFTSLDQQSYGRFNGLTLTENSYYLVAHDSNHNPLSERIPIN</sequence>
<comment type="caution">
    <text evidence="3">The sequence shown here is derived from an EMBL/GenBank/DDBJ whole genome shotgun (WGS) entry which is preliminary data.</text>
</comment>
<accession>A0A9X3LAY7</accession>
<dbReference type="Pfam" id="PF13786">
    <property type="entry name" value="DUF4179"/>
    <property type="match status" value="1"/>
</dbReference>
<evidence type="ECO:0000259" key="2">
    <source>
        <dbReference type="Pfam" id="PF13786"/>
    </source>
</evidence>
<name>A0A9X3LAY7_9BACI</name>
<keyword evidence="1" id="KW-0472">Membrane</keyword>
<organism evidence="3 4">
    <name type="scientific">Psychrobacillus psychrodurans</name>
    <dbReference type="NCBI Taxonomy" id="126157"/>
    <lineage>
        <taxon>Bacteria</taxon>
        <taxon>Bacillati</taxon>
        <taxon>Bacillota</taxon>
        <taxon>Bacilli</taxon>
        <taxon>Bacillales</taxon>
        <taxon>Bacillaceae</taxon>
        <taxon>Psychrobacillus</taxon>
    </lineage>
</organism>
<reference evidence="3" key="1">
    <citation type="submission" date="2022-05" db="EMBL/GenBank/DDBJ databases">
        <authorList>
            <person name="Colautti A."/>
            <person name="Iacumin L."/>
        </authorList>
    </citation>
    <scope>NUCLEOTIDE SEQUENCE</scope>
    <source>
        <strain evidence="3">DSM 30747</strain>
    </source>
</reference>
<keyword evidence="1" id="KW-1133">Transmembrane helix</keyword>
<gene>
    <name evidence="3" type="ORF">M9R61_15290</name>
</gene>
<dbReference type="Proteomes" id="UP001152172">
    <property type="component" value="Unassembled WGS sequence"/>
</dbReference>
<keyword evidence="4" id="KW-1185">Reference proteome</keyword>
<protein>
    <submittedName>
        <fullName evidence="3">DUF4179 domain-containing protein</fullName>
    </submittedName>
</protein>
<dbReference type="EMBL" id="JAMKBI010000012">
    <property type="protein sequence ID" value="MCZ8534667.1"/>
    <property type="molecule type" value="Genomic_DNA"/>
</dbReference>
<dbReference type="AlphaFoldDB" id="A0A9X3LAY7"/>